<dbReference type="Proteomes" id="UP000282985">
    <property type="component" value="Unassembled WGS sequence"/>
</dbReference>
<accession>A0A434AV79</accession>
<evidence type="ECO:0000313" key="2">
    <source>
        <dbReference type="Proteomes" id="UP000282985"/>
    </source>
</evidence>
<keyword evidence="2" id="KW-1185">Reference proteome</keyword>
<evidence type="ECO:0000313" key="1">
    <source>
        <dbReference type="EMBL" id="RUT78257.1"/>
    </source>
</evidence>
<sequence length="96" mass="11153">MASKREFKKDVNFLTNEILMRGMIYLEFFGSKNSDSVYQIMSDAAIARNNYISRINSKLSDKTAKEVKSHFKSIYDDLYKSTHDLLDRVDDLDMAV</sequence>
<name>A0A434AV79_9BACT</name>
<proteinExistence type="predicted"/>
<organism evidence="1 2">
    <name type="scientific">Ancylomarina longa</name>
    <dbReference type="NCBI Taxonomy" id="2487017"/>
    <lineage>
        <taxon>Bacteria</taxon>
        <taxon>Pseudomonadati</taxon>
        <taxon>Bacteroidota</taxon>
        <taxon>Bacteroidia</taxon>
        <taxon>Marinilabiliales</taxon>
        <taxon>Marinifilaceae</taxon>
        <taxon>Ancylomarina</taxon>
    </lineage>
</organism>
<gene>
    <name evidence="1" type="ORF">DLK05_09275</name>
</gene>
<comment type="caution">
    <text evidence="1">The sequence shown here is derived from an EMBL/GenBank/DDBJ whole genome shotgun (WGS) entry which is preliminary data.</text>
</comment>
<protein>
    <recommendedName>
        <fullName evidence="3">Four helix bundle protein</fullName>
    </recommendedName>
</protein>
<reference evidence="1 2" key="1">
    <citation type="submission" date="2018-11" db="EMBL/GenBank/DDBJ databases">
        <title>Parancylomarina longa gen. nov., sp. nov., isolated from sediments of southern Okinawa.</title>
        <authorList>
            <person name="Fu T."/>
        </authorList>
    </citation>
    <scope>NUCLEOTIDE SEQUENCE [LARGE SCALE GENOMIC DNA]</scope>
    <source>
        <strain evidence="1 2">T3-2 S1-C</strain>
    </source>
</reference>
<evidence type="ECO:0008006" key="3">
    <source>
        <dbReference type="Google" id="ProtNLM"/>
    </source>
</evidence>
<dbReference type="EMBL" id="RJJX01000010">
    <property type="protein sequence ID" value="RUT78257.1"/>
    <property type="molecule type" value="Genomic_DNA"/>
</dbReference>
<dbReference type="RefSeq" id="WP_127343700.1">
    <property type="nucleotide sequence ID" value="NZ_RJJX01000010.1"/>
</dbReference>
<dbReference type="AlphaFoldDB" id="A0A434AV79"/>
<dbReference type="OrthoDB" id="1121857at2"/>